<feature type="compositionally biased region" description="Low complexity" evidence="1">
    <location>
        <begin position="131"/>
        <end position="150"/>
    </location>
</feature>
<feature type="compositionally biased region" description="Low complexity" evidence="1">
    <location>
        <begin position="214"/>
        <end position="232"/>
    </location>
</feature>
<evidence type="ECO:0000313" key="3">
    <source>
        <dbReference type="Proteomes" id="UP000235392"/>
    </source>
</evidence>
<comment type="caution">
    <text evidence="2">The sequence shown here is derived from an EMBL/GenBank/DDBJ whole genome shotgun (WGS) entry which is preliminary data.</text>
</comment>
<proteinExistence type="predicted"/>
<accession>A0A2N5TUC9</accession>
<evidence type="ECO:0000313" key="2">
    <source>
        <dbReference type="EMBL" id="PLW29087.1"/>
    </source>
</evidence>
<feature type="region of interest" description="Disordered" evidence="1">
    <location>
        <begin position="118"/>
        <end position="305"/>
    </location>
</feature>
<dbReference type="AlphaFoldDB" id="A0A2N5TUC9"/>
<dbReference type="EMBL" id="PGCI01000342">
    <property type="protein sequence ID" value="PLW29087.1"/>
    <property type="molecule type" value="Genomic_DNA"/>
</dbReference>
<name>A0A2N5TUC9_9BASI</name>
<sequence length="492" mass="52631">MAHSRYYIAGYPTDATLVRFCLDEVKPDANAPRLKISPTQHCIDRHRWNGRLKLALRRFWSGSPLLVDAVSSIIDVISSIVDAVLVQAPDAIPFPAITLLPTAGFLLLPGITLLCKATTPKPSNKRVRGVKPNTPSSPTSTKTITPSPSNYNLRHCHPSQTATVTLDRPNQPEARIRPSSSPKSTMAMPRKQRPSKTVISTGNLKEKANSSSHTAPLASTSNPASAPATAKSSEQDVEMNVQHLLSSNRPRNEATDPTSGLSTSDHGANDELQDDEQDNRSNSEIDDPDLVKEHDGGMHVDFGDELDPKQASLHEKDDDDNNMDESEIAALRACEALFGSDRASTTARGVGGGSGGALAAMGISGLRGLGGIMAGFTLNSRISFNPSSTSRLAALQELAKILAVSTEDTLAGYFQTDSFARELVAILRGESERTKCEDEEDEVALVAALTATGSSSSSFNHPSSGTDVEQISLHKITVNQFHRFGGAIAKYP</sequence>
<feature type="compositionally biased region" description="Polar residues" evidence="1">
    <location>
        <begin position="243"/>
        <end position="266"/>
    </location>
</feature>
<reference evidence="2 3" key="1">
    <citation type="submission" date="2017-11" db="EMBL/GenBank/DDBJ databases">
        <title>De novo assembly and phasing of dikaryotic genomes from two isolates of Puccinia coronata f. sp. avenae, the causal agent of oat crown rust.</title>
        <authorList>
            <person name="Miller M.E."/>
            <person name="Zhang Y."/>
            <person name="Omidvar V."/>
            <person name="Sperschneider J."/>
            <person name="Schwessinger B."/>
            <person name="Raley C."/>
            <person name="Palmer J.M."/>
            <person name="Garnica D."/>
            <person name="Upadhyaya N."/>
            <person name="Rathjen J."/>
            <person name="Taylor J.M."/>
            <person name="Park R.F."/>
            <person name="Dodds P.N."/>
            <person name="Hirsch C.D."/>
            <person name="Kianian S.F."/>
            <person name="Figueroa M."/>
        </authorList>
    </citation>
    <scope>NUCLEOTIDE SEQUENCE [LARGE SCALE GENOMIC DNA]</scope>
    <source>
        <strain evidence="2">12SD80</strain>
    </source>
</reference>
<feature type="compositionally biased region" description="Polar residues" evidence="1">
    <location>
        <begin position="195"/>
        <end position="213"/>
    </location>
</feature>
<dbReference type="Proteomes" id="UP000235392">
    <property type="component" value="Unassembled WGS sequence"/>
</dbReference>
<feature type="compositionally biased region" description="Basic and acidic residues" evidence="1">
    <location>
        <begin position="278"/>
        <end position="305"/>
    </location>
</feature>
<organism evidence="2 3">
    <name type="scientific">Puccinia coronata f. sp. avenae</name>
    <dbReference type="NCBI Taxonomy" id="200324"/>
    <lineage>
        <taxon>Eukaryota</taxon>
        <taxon>Fungi</taxon>
        <taxon>Dikarya</taxon>
        <taxon>Basidiomycota</taxon>
        <taxon>Pucciniomycotina</taxon>
        <taxon>Pucciniomycetes</taxon>
        <taxon>Pucciniales</taxon>
        <taxon>Pucciniaceae</taxon>
        <taxon>Puccinia</taxon>
    </lineage>
</organism>
<protein>
    <submittedName>
        <fullName evidence="2">Uncharacterized protein</fullName>
    </submittedName>
</protein>
<gene>
    <name evidence="2" type="ORF">PCASD_19759</name>
</gene>
<evidence type="ECO:0000256" key="1">
    <source>
        <dbReference type="SAM" id="MobiDB-lite"/>
    </source>
</evidence>